<dbReference type="Gene3D" id="3.10.580.10">
    <property type="entry name" value="CBS-domain"/>
    <property type="match status" value="1"/>
</dbReference>
<dbReference type="InterPro" id="IPR000644">
    <property type="entry name" value="CBS_dom"/>
</dbReference>
<feature type="domain" description="CBS" evidence="1">
    <location>
        <begin position="10"/>
        <end position="55"/>
    </location>
</feature>
<reference evidence="2 3" key="1">
    <citation type="submission" date="2016-08" db="EMBL/GenBank/DDBJ databases">
        <title>Complete genome sequence of Streptomyces agglomeratus strain 6-3-2, a novel anti-MRSA actinomycete isolated from Wuli of Tebit, China.</title>
        <authorList>
            <person name="Chen X."/>
        </authorList>
    </citation>
    <scope>NUCLEOTIDE SEQUENCE [LARGE SCALE GENOMIC DNA]</scope>
    <source>
        <strain evidence="2 3">6-3-2</strain>
    </source>
</reference>
<dbReference type="OrthoDB" id="3535009at2"/>
<gene>
    <name evidence="2" type="ORF">AS594_31930</name>
</gene>
<comment type="caution">
    <text evidence="2">The sequence shown here is derived from an EMBL/GenBank/DDBJ whole genome shotgun (WGS) entry which is preliminary data.</text>
</comment>
<dbReference type="STRING" id="285458.BGM19_04815"/>
<dbReference type="CDD" id="cd17788">
    <property type="entry name" value="CBS_pair_bac"/>
    <property type="match status" value="1"/>
</dbReference>
<evidence type="ECO:0000313" key="3">
    <source>
        <dbReference type="Proteomes" id="UP000095759"/>
    </source>
</evidence>
<dbReference type="RefSeq" id="WP_069935646.1">
    <property type="nucleotide sequence ID" value="NZ_MEHJ01000001.1"/>
</dbReference>
<dbReference type="Proteomes" id="UP000095759">
    <property type="component" value="Unassembled WGS sequence"/>
</dbReference>
<accession>A0A1E5PFV3</accession>
<protein>
    <recommendedName>
        <fullName evidence="1">CBS domain-containing protein</fullName>
    </recommendedName>
</protein>
<evidence type="ECO:0000259" key="1">
    <source>
        <dbReference type="Pfam" id="PF00571"/>
    </source>
</evidence>
<sequence>MLARDLAETYPHVSVDADAVDAARLLAGNKLPALLVVDADQRPYAIVPGSQLIKQLVPDYLLAEPLLVSVVDDRHLGEVTEKIDGLTVAEWLPSRTYAPPVVGPDAGLLQVAALMARTHSPLVAVIEREGDEVRLLGAITAACLMTHLLAGP</sequence>
<dbReference type="Pfam" id="PF00571">
    <property type="entry name" value="CBS"/>
    <property type="match status" value="2"/>
</dbReference>
<dbReference type="AlphaFoldDB" id="A0A1E5PFV3"/>
<evidence type="ECO:0000313" key="2">
    <source>
        <dbReference type="EMBL" id="OEJ28412.1"/>
    </source>
</evidence>
<dbReference type="EMBL" id="MEHJ01000001">
    <property type="protein sequence ID" value="OEJ28412.1"/>
    <property type="molecule type" value="Genomic_DNA"/>
</dbReference>
<keyword evidence="3" id="KW-1185">Reference proteome</keyword>
<proteinExistence type="predicted"/>
<feature type="domain" description="CBS" evidence="1">
    <location>
        <begin position="99"/>
        <end position="147"/>
    </location>
</feature>
<organism evidence="2 3">
    <name type="scientific">Streptomyces agglomeratus</name>
    <dbReference type="NCBI Taxonomy" id="285458"/>
    <lineage>
        <taxon>Bacteria</taxon>
        <taxon>Bacillati</taxon>
        <taxon>Actinomycetota</taxon>
        <taxon>Actinomycetes</taxon>
        <taxon>Kitasatosporales</taxon>
        <taxon>Streptomycetaceae</taxon>
        <taxon>Streptomyces</taxon>
    </lineage>
</organism>
<dbReference type="SUPFAM" id="SSF54631">
    <property type="entry name" value="CBS-domain pair"/>
    <property type="match status" value="1"/>
</dbReference>
<dbReference type="InterPro" id="IPR046342">
    <property type="entry name" value="CBS_dom_sf"/>
</dbReference>
<name>A0A1E5PFV3_9ACTN</name>